<evidence type="ECO:0000313" key="1">
    <source>
        <dbReference type="EMBL" id="GGL73326.1"/>
    </source>
</evidence>
<accession>A0A830FBJ6</accession>
<dbReference type="AlphaFoldDB" id="A0A830FBJ6"/>
<sequence length="85" mass="8710">MSDITINIDISADSIMNALGDVGETTGKLATDAYDGISSFATGRLTSMVHDLVEFAQSIPDYAGVVSAHVEPAAIAHVLVGGGFL</sequence>
<reference evidence="1" key="2">
    <citation type="submission" date="2020-09" db="EMBL/GenBank/DDBJ databases">
        <authorList>
            <person name="Sun Q."/>
            <person name="Ohkuma M."/>
        </authorList>
    </citation>
    <scope>NUCLEOTIDE SEQUENCE</scope>
    <source>
        <strain evidence="1">JCM 19596</strain>
    </source>
</reference>
<keyword evidence="2" id="KW-1185">Reference proteome</keyword>
<dbReference type="EMBL" id="BMPG01000010">
    <property type="protein sequence ID" value="GGL73326.1"/>
    <property type="molecule type" value="Genomic_DNA"/>
</dbReference>
<dbReference type="Proteomes" id="UP000607197">
    <property type="component" value="Unassembled WGS sequence"/>
</dbReference>
<gene>
    <name evidence="1" type="ORF">GCM10009039_34320</name>
</gene>
<name>A0A830FBJ6_9EURY</name>
<organism evidence="1 2">
    <name type="scientific">Halocalculus aciditolerans</name>
    <dbReference type="NCBI Taxonomy" id="1383812"/>
    <lineage>
        <taxon>Archaea</taxon>
        <taxon>Methanobacteriati</taxon>
        <taxon>Methanobacteriota</taxon>
        <taxon>Stenosarchaea group</taxon>
        <taxon>Halobacteria</taxon>
        <taxon>Halobacteriales</taxon>
        <taxon>Halobacteriaceae</taxon>
        <taxon>Halocalculus</taxon>
    </lineage>
</organism>
<proteinExistence type="predicted"/>
<comment type="caution">
    <text evidence="1">The sequence shown here is derived from an EMBL/GenBank/DDBJ whole genome shotgun (WGS) entry which is preliminary data.</text>
</comment>
<evidence type="ECO:0000313" key="2">
    <source>
        <dbReference type="Proteomes" id="UP000607197"/>
    </source>
</evidence>
<dbReference type="RefSeq" id="WP_188981041.1">
    <property type="nucleotide sequence ID" value="NZ_BMPG01000010.1"/>
</dbReference>
<reference evidence="1" key="1">
    <citation type="journal article" date="2014" name="Int. J. Syst. Evol. Microbiol.">
        <title>Complete genome sequence of Corynebacterium casei LMG S-19264T (=DSM 44701T), isolated from a smear-ripened cheese.</title>
        <authorList>
            <consortium name="US DOE Joint Genome Institute (JGI-PGF)"/>
            <person name="Walter F."/>
            <person name="Albersmeier A."/>
            <person name="Kalinowski J."/>
            <person name="Ruckert C."/>
        </authorList>
    </citation>
    <scope>NUCLEOTIDE SEQUENCE</scope>
    <source>
        <strain evidence="1">JCM 19596</strain>
    </source>
</reference>
<protein>
    <submittedName>
        <fullName evidence="1">Uncharacterized protein</fullName>
    </submittedName>
</protein>